<dbReference type="Proteomes" id="UP000319004">
    <property type="component" value="Chromosome"/>
</dbReference>
<feature type="region of interest" description="Disordered" evidence="1">
    <location>
        <begin position="85"/>
        <end position="104"/>
    </location>
</feature>
<feature type="region of interest" description="Disordered" evidence="1">
    <location>
        <begin position="19"/>
        <end position="71"/>
    </location>
</feature>
<dbReference type="KEGG" id="snep:Enr13x_08540"/>
<evidence type="ECO:0000313" key="3">
    <source>
        <dbReference type="Proteomes" id="UP000319004"/>
    </source>
</evidence>
<reference evidence="2 3" key="1">
    <citation type="submission" date="2019-03" db="EMBL/GenBank/DDBJ databases">
        <title>Deep-cultivation of Planctomycetes and their phenomic and genomic characterization uncovers novel biology.</title>
        <authorList>
            <person name="Wiegand S."/>
            <person name="Jogler M."/>
            <person name="Boedeker C."/>
            <person name="Pinto D."/>
            <person name="Vollmers J."/>
            <person name="Rivas-Marin E."/>
            <person name="Kohn T."/>
            <person name="Peeters S.H."/>
            <person name="Heuer A."/>
            <person name="Rast P."/>
            <person name="Oberbeckmann S."/>
            <person name="Bunk B."/>
            <person name="Jeske O."/>
            <person name="Meyerdierks A."/>
            <person name="Storesund J.E."/>
            <person name="Kallscheuer N."/>
            <person name="Luecker S."/>
            <person name="Lage O.M."/>
            <person name="Pohl T."/>
            <person name="Merkel B.J."/>
            <person name="Hornburger P."/>
            <person name="Mueller R.-W."/>
            <person name="Bruemmer F."/>
            <person name="Labrenz M."/>
            <person name="Spormann A.M."/>
            <person name="Op den Camp H."/>
            <person name="Overmann J."/>
            <person name="Amann R."/>
            <person name="Jetten M.S.M."/>
            <person name="Mascher T."/>
            <person name="Medema M.H."/>
            <person name="Devos D.P."/>
            <person name="Kaster A.-K."/>
            <person name="Ovreas L."/>
            <person name="Rohde M."/>
            <person name="Galperin M.Y."/>
            <person name="Jogler C."/>
        </authorList>
    </citation>
    <scope>NUCLEOTIDE SEQUENCE [LARGE SCALE GENOMIC DNA]</scope>
    <source>
        <strain evidence="2 3">Enr13</strain>
    </source>
</reference>
<protein>
    <submittedName>
        <fullName evidence="2">Uncharacterized protein</fullName>
    </submittedName>
</protein>
<evidence type="ECO:0000256" key="1">
    <source>
        <dbReference type="SAM" id="MobiDB-lite"/>
    </source>
</evidence>
<keyword evidence="3" id="KW-1185">Reference proteome</keyword>
<organism evidence="2 3">
    <name type="scientific">Stieleria neptunia</name>
    <dbReference type="NCBI Taxonomy" id="2527979"/>
    <lineage>
        <taxon>Bacteria</taxon>
        <taxon>Pseudomonadati</taxon>
        <taxon>Planctomycetota</taxon>
        <taxon>Planctomycetia</taxon>
        <taxon>Pirellulales</taxon>
        <taxon>Pirellulaceae</taxon>
        <taxon>Stieleria</taxon>
    </lineage>
</organism>
<proteinExistence type="predicted"/>
<name>A0A518HJI9_9BACT</name>
<accession>A0A518HJI9</accession>
<feature type="region of interest" description="Disordered" evidence="1">
    <location>
        <begin position="284"/>
        <end position="306"/>
    </location>
</feature>
<sequence>MFLLAGFLFLTVINQQSPSTGAVEPLPVPAKQPASRSKPAGSLVSNPPSAAAFEITPNTEETTNDRHRSQPIIPDHRFKSADQFHGVMPNLSSPGADLPASSGLPVPGGGTARLRLYVPSGAYITIDGRPTRNRVWNKHRHFLISDIGPRGRKVTIRVGLRDENCDCDTQDCRCEMGLVGDMGDLDCCGHRLKVCCKTAYLLPDDDEYLSFDSLSLDTSSSTSILPTLGFTVLSEQEFGPELIQSACQAIANDHAPQQLTRTEDAAQLAPQREPDVSISVEIESPVDSSNTQEPVDVNEEASGPPVTIRTSRTLETWNTYNATSKSLHTIDTMETKLMIMGQPEVLKSYHQTDHAIDRPHAPNPDQPAGMREHRREVWIEHTPSVQ</sequence>
<evidence type="ECO:0000313" key="2">
    <source>
        <dbReference type="EMBL" id="QDV41016.1"/>
    </source>
</evidence>
<dbReference type="EMBL" id="CP037423">
    <property type="protein sequence ID" value="QDV41016.1"/>
    <property type="molecule type" value="Genomic_DNA"/>
</dbReference>
<gene>
    <name evidence="2" type="ORF">Enr13x_08540</name>
</gene>
<dbReference type="AlphaFoldDB" id="A0A518HJI9"/>